<keyword evidence="12" id="KW-1185">Reference proteome</keyword>
<dbReference type="RefSeq" id="WP_105718521.1">
    <property type="nucleotide sequence ID" value="NZ_PVBQ01000022.1"/>
</dbReference>
<dbReference type="GO" id="GO:0008270">
    <property type="term" value="F:zinc ion binding"/>
    <property type="evidence" value="ECO:0007669"/>
    <property type="project" value="InterPro"/>
</dbReference>
<dbReference type="InterPro" id="IPR049940">
    <property type="entry name" value="GluQ/Sye"/>
</dbReference>
<dbReference type="OrthoDB" id="9807503at2"/>
<evidence type="ECO:0000259" key="9">
    <source>
        <dbReference type="Pfam" id="PF00749"/>
    </source>
</evidence>
<dbReference type="SUPFAM" id="SSF52374">
    <property type="entry name" value="Nucleotidylyl transferase"/>
    <property type="match status" value="1"/>
</dbReference>
<keyword evidence="3 8" id="KW-0436">Ligase</keyword>
<dbReference type="GO" id="GO:0000049">
    <property type="term" value="F:tRNA binding"/>
    <property type="evidence" value="ECO:0007669"/>
    <property type="project" value="InterPro"/>
</dbReference>
<evidence type="ECO:0000256" key="5">
    <source>
        <dbReference type="ARBA" id="ARBA00022840"/>
    </source>
</evidence>
<evidence type="ECO:0000313" key="11">
    <source>
        <dbReference type="EMBL" id="PRD45043.1"/>
    </source>
</evidence>
<evidence type="ECO:0000256" key="1">
    <source>
        <dbReference type="ARBA" id="ARBA00007894"/>
    </source>
</evidence>
<evidence type="ECO:0000256" key="7">
    <source>
        <dbReference type="ARBA" id="ARBA00023146"/>
    </source>
</evidence>
<evidence type="ECO:0000256" key="8">
    <source>
        <dbReference type="HAMAP-Rule" id="MF_00022"/>
    </source>
</evidence>
<comment type="similarity">
    <text evidence="1 8">Belongs to the class-I aminoacyl-tRNA synthetase family. Glutamate--tRNA ligase type 1 subfamily.</text>
</comment>
<dbReference type="GO" id="GO:0005524">
    <property type="term" value="F:ATP binding"/>
    <property type="evidence" value="ECO:0007669"/>
    <property type="project" value="UniProtKB-UniRule"/>
</dbReference>
<reference evidence="11 12" key="1">
    <citation type="submission" date="2018-02" db="EMBL/GenBank/DDBJ databases">
        <title>The draft genome of Sphingobacterium sp. 5JN-11.</title>
        <authorList>
            <person name="Liu L."/>
            <person name="Li L."/>
            <person name="Liang L."/>
            <person name="Zhang X."/>
            <person name="Wang T."/>
        </authorList>
    </citation>
    <scope>NUCLEOTIDE SEQUENCE [LARGE SCALE GENOMIC DNA]</scope>
    <source>
        <strain evidence="11 12">5JN-11</strain>
    </source>
</reference>
<organism evidence="11 12">
    <name type="scientific">Sphingobacterium haloxyli</name>
    <dbReference type="NCBI Taxonomy" id="2100533"/>
    <lineage>
        <taxon>Bacteria</taxon>
        <taxon>Pseudomonadati</taxon>
        <taxon>Bacteroidota</taxon>
        <taxon>Sphingobacteriia</taxon>
        <taxon>Sphingobacteriales</taxon>
        <taxon>Sphingobacteriaceae</taxon>
        <taxon>Sphingobacterium</taxon>
    </lineage>
</organism>
<dbReference type="PROSITE" id="PS00178">
    <property type="entry name" value="AA_TRNA_LIGASE_I"/>
    <property type="match status" value="1"/>
</dbReference>
<dbReference type="InterPro" id="IPR014729">
    <property type="entry name" value="Rossmann-like_a/b/a_fold"/>
</dbReference>
<comment type="caution">
    <text evidence="11">The sequence shown here is derived from an EMBL/GenBank/DDBJ whole genome shotgun (WGS) entry which is preliminary data.</text>
</comment>
<dbReference type="GO" id="GO:0004818">
    <property type="term" value="F:glutamate-tRNA ligase activity"/>
    <property type="evidence" value="ECO:0007669"/>
    <property type="project" value="UniProtKB-UniRule"/>
</dbReference>
<dbReference type="InterPro" id="IPR045462">
    <property type="entry name" value="aa-tRNA-synth_I_cd-bd"/>
</dbReference>
<dbReference type="InterPro" id="IPR001412">
    <property type="entry name" value="aa-tRNA-synth_I_CS"/>
</dbReference>
<keyword evidence="2 8" id="KW-0963">Cytoplasm</keyword>
<keyword evidence="6 8" id="KW-0648">Protein biosynthesis</keyword>
<dbReference type="Proteomes" id="UP000239711">
    <property type="component" value="Unassembled WGS sequence"/>
</dbReference>
<dbReference type="Gene3D" id="3.40.50.620">
    <property type="entry name" value="HUPs"/>
    <property type="match status" value="1"/>
</dbReference>
<comment type="catalytic activity">
    <reaction evidence="8">
        <text>tRNA(Glu) + L-glutamate + ATP = L-glutamyl-tRNA(Glu) + AMP + diphosphate</text>
        <dbReference type="Rhea" id="RHEA:23540"/>
        <dbReference type="Rhea" id="RHEA-COMP:9663"/>
        <dbReference type="Rhea" id="RHEA-COMP:9680"/>
        <dbReference type="ChEBI" id="CHEBI:29985"/>
        <dbReference type="ChEBI" id="CHEBI:30616"/>
        <dbReference type="ChEBI" id="CHEBI:33019"/>
        <dbReference type="ChEBI" id="CHEBI:78442"/>
        <dbReference type="ChEBI" id="CHEBI:78520"/>
        <dbReference type="ChEBI" id="CHEBI:456215"/>
        <dbReference type="EC" id="6.1.1.17"/>
    </reaction>
</comment>
<feature type="short sequence motif" description="'HIGH' region" evidence="8">
    <location>
        <begin position="13"/>
        <end position="23"/>
    </location>
</feature>
<evidence type="ECO:0000256" key="2">
    <source>
        <dbReference type="ARBA" id="ARBA00022490"/>
    </source>
</evidence>
<dbReference type="FunFam" id="3.40.50.620:FF:000127">
    <property type="entry name" value="Glutamate--tRNA ligase"/>
    <property type="match status" value="1"/>
</dbReference>
<comment type="function">
    <text evidence="8">Catalyzes the attachment of glutamate to tRNA(Glu) in a two-step reaction: glutamate is first activated by ATP to form Glu-AMP and then transferred to the acceptor end of tRNA(Glu).</text>
</comment>
<accession>A0A2S9IWY9</accession>
<evidence type="ECO:0000256" key="6">
    <source>
        <dbReference type="ARBA" id="ARBA00022917"/>
    </source>
</evidence>
<evidence type="ECO:0000259" key="10">
    <source>
        <dbReference type="Pfam" id="PF19269"/>
    </source>
</evidence>
<dbReference type="InterPro" id="IPR020751">
    <property type="entry name" value="aa-tRNA-synth_I_codon-bd_sub2"/>
</dbReference>
<gene>
    <name evidence="8" type="primary">gltX</name>
    <name evidence="11" type="ORF">C5745_18590</name>
</gene>
<name>A0A2S9IWY9_9SPHI</name>
<dbReference type="EC" id="6.1.1.17" evidence="8"/>
<protein>
    <recommendedName>
        <fullName evidence="8">Glutamate--tRNA ligase</fullName>
        <ecNumber evidence="8">6.1.1.17</ecNumber>
    </recommendedName>
    <alternativeName>
        <fullName evidence="8">Glutamyl-tRNA synthetase</fullName>
        <shortName evidence="8">GluRS</shortName>
    </alternativeName>
</protein>
<feature type="short sequence motif" description="'KMSKS' region" evidence="8">
    <location>
        <begin position="260"/>
        <end position="264"/>
    </location>
</feature>
<keyword evidence="7 8" id="KW-0030">Aminoacyl-tRNA synthetase</keyword>
<dbReference type="HAMAP" id="MF_00022">
    <property type="entry name" value="Glu_tRNA_synth_type1"/>
    <property type="match status" value="1"/>
</dbReference>
<dbReference type="InterPro" id="IPR004527">
    <property type="entry name" value="Glu-tRNA-ligase_bac/mito"/>
</dbReference>
<dbReference type="InterPro" id="IPR033910">
    <property type="entry name" value="GluRS_core"/>
</dbReference>
<dbReference type="GO" id="GO:0006424">
    <property type="term" value="P:glutamyl-tRNA aminoacylation"/>
    <property type="evidence" value="ECO:0007669"/>
    <property type="project" value="UniProtKB-UniRule"/>
</dbReference>
<evidence type="ECO:0000313" key="12">
    <source>
        <dbReference type="Proteomes" id="UP000239711"/>
    </source>
</evidence>
<dbReference type="NCBIfam" id="TIGR00464">
    <property type="entry name" value="gltX_bact"/>
    <property type="match status" value="1"/>
</dbReference>
<dbReference type="Pfam" id="PF00749">
    <property type="entry name" value="tRNA-synt_1c"/>
    <property type="match status" value="1"/>
</dbReference>
<feature type="binding site" evidence="8">
    <location>
        <position position="263"/>
    </location>
    <ligand>
        <name>ATP</name>
        <dbReference type="ChEBI" id="CHEBI:30616"/>
    </ligand>
</feature>
<dbReference type="CDD" id="cd00808">
    <property type="entry name" value="GluRS_core"/>
    <property type="match status" value="1"/>
</dbReference>
<proteinExistence type="inferred from homology"/>
<dbReference type="Gene3D" id="1.10.10.350">
    <property type="match status" value="1"/>
</dbReference>
<dbReference type="PRINTS" id="PR00987">
    <property type="entry name" value="TRNASYNTHGLU"/>
</dbReference>
<dbReference type="Pfam" id="PF19269">
    <property type="entry name" value="Anticodon_2"/>
    <property type="match status" value="1"/>
</dbReference>
<sequence>MSSQRKIRVRFAPSPTGGLHLGGVRTALFNYLYARHHGGDFILRIEDTDQTRFVPGAEEYINECLDWCGIAPDESPDKVGPYGPYRQSERKASYRQYAEQLVSDGFAYYAFDTPEELDARRKEEPNFRYSHENRMHLRNSLSLSEEETNELLSEGHPYTVRIKMPVAETVSFDDMIRGRVVFETSLIDDKVLLKADGMPTYHLAVVVDDKAMEISHVFRGEEWLPSAPVHVLLWEYLGWKDKMPSWAHLPLILKPDGNGKLSKRDGDRLGFPVYAMNWTDAKSGDVTKGFREMGFLPAAFINILAVLGWNDGTEQEIFSFEELIAKFSVDRISKAGAKFDFEKAKWFNHEWIKKTDNAEILPQIEELLKQHGITLYALDYVSNVLTLVKERLIFVEDFWEQASFFFARPEHYNVDAVKPKWNDNKTVFFQNIAAEFATMQEWTAGALEPFFKGKIAESGMKIGELMMPFRIMLVGGKFGPDVFQIADILGKDEVVKRIARALPYFE</sequence>
<dbReference type="InterPro" id="IPR020058">
    <property type="entry name" value="Glu/Gln-tRNA-synth_Ib_cat-dom"/>
</dbReference>
<keyword evidence="5 8" id="KW-0067">ATP-binding</keyword>
<dbReference type="SUPFAM" id="SSF48163">
    <property type="entry name" value="An anticodon-binding domain of class I aminoacyl-tRNA synthetases"/>
    <property type="match status" value="1"/>
</dbReference>
<dbReference type="InterPro" id="IPR008925">
    <property type="entry name" value="aa_tRNA-synth_I_cd-bd_sf"/>
</dbReference>
<dbReference type="PANTHER" id="PTHR43311">
    <property type="entry name" value="GLUTAMATE--TRNA LIGASE"/>
    <property type="match status" value="1"/>
</dbReference>
<feature type="domain" description="Glutamyl/glutaminyl-tRNA synthetase class Ib catalytic" evidence="9">
    <location>
        <begin position="6"/>
        <end position="346"/>
    </location>
</feature>
<feature type="domain" description="Aminoacyl-tRNA synthetase class I anticodon-binding" evidence="10">
    <location>
        <begin position="374"/>
        <end position="502"/>
    </location>
</feature>
<evidence type="ECO:0000256" key="3">
    <source>
        <dbReference type="ARBA" id="ARBA00022598"/>
    </source>
</evidence>
<comment type="subunit">
    <text evidence="8">Monomer.</text>
</comment>
<keyword evidence="4 8" id="KW-0547">Nucleotide-binding</keyword>
<dbReference type="InterPro" id="IPR000924">
    <property type="entry name" value="Glu/Gln-tRNA-synth"/>
</dbReference>
<comment type="subcellular location">
    <subcellularLocation>
        <location evidence="8">Cytoplasm</location>
    </subcellularLocation>
</comment>
<dbReference type="GO" id="GO:0005829">
    <property type="term" value="C:cytosol"/>
    <property type="evidence" value="ECO:0007669"/>
    <property type="project" value="TreeGrafter"/>
</dbReference>
<dbReference type="AlphaFoldDB" id="A0A2S9IWY9"/>
<comment type="caution">
    <text evidence="8">Lacks conserved residue(s) required for the propagation of feature annotation.</text>
</comment>
<dbReference type="PANTHER" id="PTHR43311:SF2">
    <property type="entry name" value="GLUTAMATE--TRNA LIGASE, MITOCHONDRIAL-RELATED"/>
    <property type="match status" value="1"/>
</dbReference>
<dbReference type="EMBL" id="PVBQ01000022">
    <property type="protein sequence ID" value="PRD45043.1"/>
    <property type="molecule type" value="Genomic_DNA"/>
</dbReference>
<evidence type="ECO:0000256" key="4">
    <source>
        <dbReference type="ARBA" id="ARBA00022741"/>
    </source>
</evidence>